<dbReference type="Gene3D" id="3.40.50.720">
    <property type="entry name" value="NAD(P)-binding Rossmann-like Domain"/>
    <property type="match status" value="1"/>
</dbReference>
<accession>A0AAD4BXK1</accession>
<dbReference type="PANTHER" id="PTHR24320">
    <property type="entry name" value="RETINOL DEHYDROGENASE"/>
    <property type="match status" value="1"/>
</dbReference>
<dbReference type="PRINTS" id="PR00081">
    <property type="entry name" value="GDHRDH"/>
</dbReference>
<protein>
    <recommendedName>
        <fullName evidence="6">NAD(P)-binding protein</fullName>
    </recommendedName>
</protein>
<dbReference type="InterPro" id="IPR002347">
    <property type="entry name" value="SDR_fam"/>
</dbReference>
<comment type="similarity">
    <text evidence="1">Belongs to the short-chain dehydrogenases/reductases (SDR) family.</text>
</comment>
<evidence type="ECO:0008006" key="6">
    <source>
        <dbReference type="Google" id="ProtNLM"/>
    </source>
</evidence>
<proteinExistence type="inferred from homology"/>
<dbReference type="AlphaFoldDB" id="A0AAD4BXK1"/>
<dbReference type="EMBL" id="WHUW01000008">
    <property type="protein sequence ID" value="KAF8442815.1"/>
    <property type="molecule type" value="Genomic_DNA"/>
</dbReference>
<reference evidence="4" key="2">
    <citation type="journal article" date="2020" name="Nat. Commun.">
        <title>Large-scale genome sequencing of mycorrhizal fungi provides insights into the early evolution of symbiotic traits.</title>
        <authorList>
            <person name="Miyauchi S."/>
            <person name="Kiss E."/>
            <person name="Kuo A."/>
            <person name="Drula E."/>
            <person name="Kohler A."/>
            <person name="Sanchez-Garcia M."/>
            <person name="Morin E."/>
            <person name="Andreopoulos B."/>
            <person name="Barry K.W."/>
            <person name="Bonito G."/>
            <person name="Buee M."/>
            <person name="Carver A."/>
            <person name="Chen C."/>
            <person name="Cichocki N."/>
            <person name="Clum A."/>
            <person name="Culley D."/>
            <person name="Crous P.W."/>
            <person name="Fauchery L."/>
            <person name="Girlanda M."/>
            <person name="Hayes R.D."/>
            <person name="Keri Z."/>
            <person name="LaButti K."/>
            <person name="Lipzen A."/>
            <person name="Lombard V."/>
            <person name="Magnuson J."/>
            <person name="Maillard F."/>
            <person name="Murat C."/>
            <person name="Nolan M."/>
            <person name="Ohm R.A."/>
            <person name="Pangilinan J."/>
            <person name="Pereira M.F."/>
            <person name="Perotto S."/>
            <person name="Peter M."/>
            <person name="Pfister S."/>
            <person name="Riley R."/>
            <person name="Sitrit Y."/>
            <person name="Stielow J.B."/>
            <person name="Szollosi G."/>
            <person name="Zifcakova L."/>
            <person name="Stursova M."/>
            <person name="Spatafora J.W."/>
            <person name="Tedersoo L."/>
            <person name="Vaario L.M."/>
            <person name="Yamada A."/>
            <person name="Yan M."/>
            <person name="Wang P."/>
            <person name="Xu J."/>
            <person name="Bruns T."/>
            <person name="Baldrian P."/>
            <person name="Vilgalys R."/>
            <person name="Dunand C."/>
            <person name="Henrissat B."/>
            <person name="Grigoriev I.V."/>
            <person name="Hibbett D."/>
            <person name="Nagy L.G."/>
            <person name="Martin F.M."/>
        </authorList>
    </citation>
    <scope>NUCLEOTIDE SEQUENCE</scope>
    <source>
        <strain evidence="4">BED1</strain>
    </source>
</reference>
<evidence type="ECO:0000313" key="4">
    <source>
        <dbReference type="EMBL" id="KAF8442815.1"/>
    </source>
</evidence>
<keyword evidence="2" id="KW-0521">NADP</keyword>
<evidence type="ECO:0000313" key="5">
    <source>
        <dbReference type="Proteomes" id="UP001194468"/>
    </source>
</evidence>
<dbReference type="GO" id="GO:0016491">
    <property type="term" value="F:oxidoreductase activity"/>
    <property type="evidence" value="ECO:0007669"/>
    <property type="project" value="UniProtKB-KW"/>
</dbReference>
<comment type="caution">
    <text evidence="4">The sequence shown here is derived from an EMBL/GenBank/DDBJ whole genome shotgun (WGS) entry which is preliminary data.</text>
</comment>
<dbReference type="InterPro" id="IPR036291">
    <property type="entry name" value="NAD(P)-bd_dom_sf"/>
</dbReference>
<dbReference type="PANTHER" id="PTHR24320:SF236">
    <property type="entry name" value="SHORT-CHAIN DEHYDROGENASE-RELATED"/>
    <property type="match status" value="1"/>
</dbReference>
<evidence type="ECO:0000256" key="1">
    <source>
        <dbReference type="ARBA" id="ARBA00006484"/>
    </source>
</evidence>
<dbReference type="Proteomes" id="UP001194468">
    <property type="component" value="Unassembled WGS sequence"/>
</dbReference>
<name>A0AAD4BXK1_BOLED</name>
<organism evidence="4 5">
    <name type="scientific">Boletus edulis BED1</name>
    <dbReference type="NCBI Taxonomy" id="1328754"/>
    <lineage>
        <taxon>Eukaryota</taxon>
        <taxon>Fungi</taxon>
        <taxon>Dikarya</taxon>
        <taxon>Basidiomycota</taxon>
        <taxon>Agaricomycotina</taxon>
        <taxon>Agaricomycetes</taxon>
        <taxon>Agaricomycetidae</taxon>
        <taxon>Boletales</taxon>
        <taxon>Boletineae</taxon>
        <taxon>Boletaceae</taxon>
        <taxon>Boletoideae</taxon>
        <taxon>Boletus</taxon>
    </lineage>
</organism>
<dbReference type="Pfam" id="PF00106">
    <property type="entry name" value="adh_short"/>
    <property type="match status" value="1"/>
</dbReference>
<reference evidence="4" key="1">
    <citation type="submission" date="2019-10" db="EMBL/GenBank/DDBJ databases">
        <authorList>
            <consortium name="DOE Joint Genome Institute"/>
            <person name="Kuo A."/>
            <person name="Miyauchi S."/>
            <person name="Kiss E."/>
            <person name="Drula E."/>
            <person name="Kohler A."/>
            <person name="Sanchez-Garcia M."/>
            <person name="Andreopoulos B."/>
            <person name="Barry K.W."/>
            <person name="Bonito G."/>
            <person name="Buee M."/>
            <person name="Carver A."/>
            <person name="Chen C."/>
            <person name="Cichocki N."/>
            <person name="Clum A."/>
            <person name="Culley D."/>
            <person name="Crous P.W."/>
            <person name="Fauchery L."/>
            <person name="Girlanda M."/>
            <person name="Hayes R."/>
            <person name="Keri Z."/>
            <person name="LaButti K."/>
            <person name="Lipzen A."/>
            <person name="Lombard V."/>
            <person name="Magnuson J."/>
            <person name="Maillard F."/>
            <person name="Morin E."/>
            <person name="Murat C."/>
            <person name="Nolan M."/>
            <person name="Ohm R."/>
            <person name="Pangilinan J."/>
            <person name="Pereira M."/>
            <person name="Perotto S."/>
            <person name="Peter M."/>
            <person name="Riley R."/>
            <person name="Sitrit Y."/>
            <person name="Stielow B."/>
            <person name="Szollosi G."/>
            <person name="Zifcakova L."/>
            <person name="Stursova M."/>
            <person name="Spatafora J.W."/>
            <person name="Tedersoo L."/>
            <person name="Vaario L.-M."/>
            <person name="Yamada A."/>
            <person name="Yan M."/>
            <person name="Wang P."/>
            <person name="Xu J."/>
            <person name="Bruns T."/>
            <person name="Baldrian P."/>
            <person name="Vilgalys R."/>
            <person name="Henrissat B."/>
            <person name="Grigoriev I.V."/>
            <person name="Hibbett D."/>
            <person name="Nagy L.G."/>
            <person name="Martin F.M."/>
        </authorList>
    </citation>
    <scope>NUCLEOTIDE SEQUENCE</scope>
    <source>
        <strain evidence="4">BED1</strain>
    </source>
</reference>
<gene>
    <name evidence="4" type="ORF">L210DRAFT_3445398</name>
</gene>
<evidence type="ECO:0000256" key="2">
    <source>
        <dbReference type="ARBA" id="ARBA00022857"/>
    </source>
</evidence>
<keyword evidence="3" id="KW-0560">Oxidoreductase</keyword>
<evidence type="ECO:0000256" key="3">
    <source>
        <dbReference type="ARBA" id="ARBA00023002"/>
    </source>
</evidence>
<sequence>MGIYLSLWTQSIPPKSRFDVSDIPDLTGKVIVVTGANTGIGKETAKALLQHNAKVYIAARDQAKSENAIHELKTSTGNEAVFLKLDLGNLESVKAAAEEFLSKETRLDVLINNAGVMIPPVSHLTSDGYDLQFGTNVLGHHYFTKLLLPLLISTTKASSDGKARIVTVSSSAHVFGSLQFETFKDTTARKKVSSSKLYCQSKFGNVVLASELDRRYRTEGIVSISLNPGNIYSDLQRHMGSISRRILNLGLYDTPFGALTQLYAGTSPAAADLGGKYLVPWARVGPSRKDAHDPKLGQALWEWCEEQIKGV</sequence>
<dbReference type="CDD" id="cd05327">
    <property type="entry name" value="retinol-DH_like_SDR_c_like"/>
    <property type="match status" value="1"/>
</dbReference>
<dbReference type="SUPFAM" id="SSF51735">
    <property type="entry name" value="NAD(P)-binding Rossmann-fold domains"/>
    <property type="match status" value="1"/>
</dbReference>
<keyword evidence="5" id="KW-1185">Reference proteome</keyword>